<sequence>MKIEEQRKAFEEYYIANHHDGDIHPNQKLLEWSEKVNSTLKLA</sequence>
<dbReference type="AlphaFoldDB" id="A0A833PGN9"/>
<dbReference type="EMBL" id="WNDP01000027">
    <property type="protein sequence ID" value="KAF1026180.1"/>
    <property type="molecule type" value="Genomic_DNA"/>
</dbReference>
<dbReference type="Proteomes" id="UP000490535">
    <property type="component" value="Unassembled WGS sequence"/>
</dbReference>
<proteinExistence type="predicted"/>
<comment type="caution">
    <text evidence="1">The sequence shown here is derived from an EMBL/GenBank/DDBJ whole genome shotgun (WGS) entry which is preliminary data.</text>
</comment>
<organism evidence="1 2">
    <name type="scientific">Acinetobacter bereziniae</name>
    <name type="common">Acinetobacter genomosp. 10</name>
    <dbReference type="NCBI Taxonomy" id="106648"/>
    <lineage>
        <taxon>Bacteria</taxon>
        <taxon>Pseudomonadati</taxon>
        <taxon>Pseudomonadota</taxon>
        <taxon>Gammaproteobacteria</taxon>
        <taxon>Moraxellales</taxon>
        <taxon>Moraxellaceae</taxon>
        <taxon>Acinetobacter</taxon>
    </lineage>
</organism>
<protein>
    <submittedName>
        <fullName evidence="1">Uncharacterized protein</fullName>
    </submittedName>
</protein>
<gene>
    <name evidence="1" type="ORF">GAK29_01442</name>
</gene>
<reference evidence="2" key="1">
    <citation type="journal article" date="2020" name="MBio">
        <title>Horizontal gene transfer to a defensive symbiont with a reduced genome amongst a multipartite beetle microbiome.</title>
        <authorList>
            <person name="Waterworth S.C."/>
            <person name="Florez L.V."/>
            <person name="Rees E.R."/>
            <person name="Hertweck C."/>
            <person name="Kaltenpoth M."/>
            <person name="Kwan J.C."/>
        </authorList>
    </citation>
    <scope>NUCLEOTIDE SEQUENCE [LARGE SCALE GENOMIC DNA]</scope>
</reference>
<accession>A0A833PGN9</accession>
<name>A0A833PGN9_ACIBZ</name>
<evidence type="ECO:0000313" key="2">
    <source>
        <dbReference type="Proteomes" id="UP000490535"/>
    </source>
</evidence>
<evidence type="ECO:0000313" key="1">
    <source>
        <dbReference type="EMBL" id="KAF1026180.1"/>
    </source>
</evidence>